<dbReference type="OrthoDB" id="3217020at2"/>
<keyword evidence="1" id="KW-0812">Transmembrane</keyword>
<accession>A0A249LEZ9</accession>
<protein>
    <submittedName>
        <fullName evidence="2">DUF3093 domain-containing protein</fullName>
    </submittedName>
</protein>
<keyword evidence="1" id="KW-1133">Transmembrane helix</keyword>
<keyword evidence="1" id="KW-0472">Membrane</keyword>
<evidence type="ECO:0000256" key="1">
    <source>
        <dbReference type="SAM" id="Phobius"/>
    </source>
</evidence>
<gene>
    <name evidence="2" type="ORF">PHILAsVB114_02730</name>
</gene>
<organism evidence="2 3">
    <name type="scientific">Candidatus Planktophila limnetica</name>
    <dbReference type="NCBI Taxonomy" id="573600"/>
    <lineage>
        <taxon>Bacteria</taxon>
        <taxon>Bacillati</taxon>
        <taxon>Actinomycetota</taxon>
        <taxon>Actinomycetes</taxon>
        <taxon>Candidatus Nanopelagicales</taxon>
        <taxon>Candidatus Nanopelagicaceae</taxon>
        <taxon>Candidatus Planktophila</taxon>
    </lineage>
</organism>
<dbReference type="EMBL" id="CP016782">
    <property type="protein sequence ID" value="ASY27577.1"/>
    <property type="molecule type" value="Genomic_DNA"/>
</dbReference>
<proteinExistence type="predicted"/>
<dbReference type="Pfam" id="PF11292">
    <property type="entry name" value="DUF3093"/>
    <property type="match status" value="1"/>
</dbReference>
<sequence length="142" mass="16545">MRFREVIAPPVWLLAFIYFLFTSLSISIWAAIGNNPALWCQIILTIALVYIYVRWRMVIEVDDQELRVNKAHIELKYLGDTRVLESDAMRLVRGRDADPADYLAIRFWSSRGVIVRVKDIRDETPHWIISTRRGSELAAALR</sequence>
<keyword evidence="3" id="KW-1185">Reference proteome</keyword>
<dbReference type="Proteomes" id="UP000217221">
    <property type="component" value="Chromosome"/>
</dbReference>
<dbReference type="AlphaFoldDB" id="A0A249LEZ9"/>
<dbReference type="KEGG" id="plim:PHILAsVB114_02730"/>
<evidence type="ECO:0000313" key="2">
    <source>
        <dbReference type="EMBL" id="ASY27577.1"/>
    </source>
</evidence>
<dbReference type="InterPro" id="IPR021443">
    <property type="entry name" value="DUF3093"/>
</dbReference>
<dbReference type="RefSeq" id="WP_095697874.1">
    <property type="nucleotide sequence ID" value="NZ_CP016782.1"/>
</dbReference>
<feature type="transmembrane region" description="Helical" evidence="1">
    <location>
        <begin position="36"/>
        <end position="53"/>
    </location>
</feature>
<feature type="transmembrane region" description="Helical" evidence="1">
    <location>
        <begin position="12"/>
        <end position="30"/>
    </location>
</feature>
<reference evidence="2 3" key="1">
    <citation type="submission" date="2016-07" db="EMBL/GenBank/DDBJ databases">
        <title>High microdiversification within the ubiquitous acI lineage of Actinobacteria.</title>
        <authorList>
            <person name="Neuenschwander S.M."/>
            <person name="Salcher M."/>
            <person name="Ghai R."/>
            <person name="Pernthaler J."/>
        </authorList>
    </citation>
    <scope>NUCLEOTIDE SEQUENCE [LARGE SCALE GENOMIC DNA]</scope>
    <source>
        <strain evidence="2">MMS-VB-114</strain>
    </source>
</reference>
<name>A0A249LEZ9_9ACTN</name>
<evidence type="ECO:0000313" key="3">
    <source>
        <dbReference type="Proteomes" id="UP000217221"/>
    </source>
</evidence>